<feature type="repeat" description="Solcar" evidence="18">
    <location>
        <begin position="837"/>
        <end position="923"/>
    </location>
</feature>
<comment type="caution">
    <text evidence="25">The sequence shown here is derived from an EMBL/GenBank/DDBJ whole genome shotgun (WGS) entry which is preliminary data.</text>
</comment>
<keyword evidence="11" id="KW-0347">Helicase</keyword>
<dbReference type="InterPro" id="IPR011545">
    <property type="entry name" value="DEAD/DEAH_box_helicase_dom"/>
</dbReference>
<evidence type="ECO:0000259" key="23">
    <source>
        <dbReference type="PROSITE" id="PS51194"/>
    </source>
</evidence>
<dbReference type="PROSITE" id="PS51195">
    <property type="entry name" value="Q_MOTIF"/>
    <property type="match status" value="1"/>
</dbReference>
<evidence type="ECO:0000256" key="10">
    <source>
        <dbReference type="ARBA" id="ARBA00022801"/>
    </source>
</evidence>
<dbReference type="InterPro" id="IPR023395">
    <property type="entry name" value="MCP_dom_sf"/>
</dbReference>
<dbReference type="InterPro" id="IPR027417">
    <property type="entry name" value="P-loop_NTPase"/>
</dbReference>
<evidence type="ECO:0000256" key="17">
    <source>
        <dbReference type="ARBA" id="ARBA00045250"/>
    </source>
</evidence>
<evidence type="ECO:0000256" key="12">
    <source>
        <dbReference type="ARBA" id="ARBA00022840"/>
    </source>
</evidence>
<evidence type="ECO:0000256" key="16">
    <source>
        <dbReference type="ARBA" id="ARBA00024143"/>
    </source>
</evidence>
<dbReference type="CDD" id="cd00268">
    <property type="entry name" value="DEADc"/>
    <property type="match status" value="1"/>
</dbReference>
<dbReference type="InterPro" id="IPR002067">
    <property type="entry name" value="MCP"/>
</dbReference>
<feature type="repeat" description="Solcar" evidence="18">
    <location>
        <begin position="634"/>
        <end position="728"/>
    </location>
</feature>
<keyword evidence="9" id="KW-0999">Mitochondrion inner membrane</keyword>
<evidence type="ECO:0000256" key="7">
    <source>
        <dbReference type="ARBA" id="ARBA00022737"/>
    </source>
</evidence>
<organism evidence="25 26">
    <name type="scientific">Coccomyxa viridis</name>
    <dbReference type="NCBI Taxonomy" id="1274662"/>
    <lineage>
        <taxon>Eukaryota</taxon>
        <taxon>Viridiplantae</taxon>
        <taxon>Chlorophyta</taxon>
        <taxon>core chlorophytes</taxon>
        <taxon>Trebouxiophyceae</taxon>
        <taxon>Trebouxiophyceae incertae sedis</taxon>
        <taxon>Coccomyxaceae</taxon>
        <taxon>Coccomyxa</taxon>
    </lineage>
</organism>
<keyword evidence="14" id="KW-0496">Mitochondrion</keyword>
<dbReference type="PANTHER" id="PTHR45635:SF14">
    <property type="entry name" value="ADP_ATP TRANSLOCASE"/>
    <property type="match status" value="1"/>
</dbReference>
<feature type="domain" description="DEAD-box RNA helicase Q" evidence="24">
    <location>
        <begin position="65"/>
        <end position="93"/>
    </location>
</feature>
<reference evidence="25 26" key="1">
    <citation type="submission" date="2024-06" db="EMBL/GenBank/DDBJ databases">
        <authorList>
            <person name="Kraege A."/>
            <person name="Thomma B."/>
        </authorList>
    </citation>
    <scope>NUCLEOTIDE SEQUENCE [LARGE SCALE GENOMIC DNA]</scope>
</reference>
<dbReference type="SUPFAM" id="SSF103506">
    <property type="entry name" value="Mitochondrial carrier"/>
    <property type="match status" value="1"/>
</dbReference>
<dbReference type="SMART" id="SM00487">
    <property type="entry name" value="DEXDc"/>
    <property type="match status" value="1"/>
</dbReference>
<feature type="region of interest" description="Disordered" evidence="20">
    <location>
        <begin position="476"/>
        <end position="580"/>
    </location>
</feature>
<keyword evidence="26" id="KW-1185">Reference proteome</keyword>
<feature type="repeat" description="Solcar" evidence="18">
    <location>
        <begin position="740"/>
        <end position="829"/>
    </location>
</feature>
<keyword evidence="13 21" id="KW-1133">Transmembrane helix</keyword>
<keyword evidence="4" id="KW-0813">Transport</keyword>
<comment type="similarity">
    <text evidence="2">Belongs to the mitochondrial carrier (TC 2.A.29) family.</text>
</comment>
<comment type="catalytic activity">
    <reaction evidence="16">
        <text>ADP(in) + ATP(out) = ADP(out) + ATP(in)</text>
        <dbReference type="Rhea" id="RHEA:34999"/>
        <dbReference type="ChEBI" id="CHEBI:30616"/>
        <dbReference type="ChEBI" id="CHEBI:456216"/>
    </reaction>
    <physiologicalReaction direction="left-to-right" evidence="16">
        <dbReference type="Rhea" id="RHEA:35000"/>
    </physiologicalReaction>
</comment>
<keyword evidence="5" id="KW-0050">Antiport</keyword>
<dbReference type="PROSITE" id="PS51192">
    <property type="entry name" value="HELICASE_ATP_BIND_1"/>
    <property type="match status" value="1"/>
</dbReference>
<dbReference type="PROSITE" id="PS50920">
    <property type="entry name" value="SOLCAR"/>
    <property type="match status" value="3"/>
</dbReference>
<proteinExistence type="inferred from homology"/>
<evidence type="ECO:0000256" key="5">
    <source>
        <dbReference type="ARBA" id="ARBA00022449"/>
    </source>
</evidence>
<evidence type="ECO:0000313" key="26">
    <source>
        <dbReference type="Proteomes" id="UP001497392"/>
    </source>
</evidence>
<comment type="function">
    <text evidence="17">ADP:ATP antiporter that mediates import of ADP into the mitochondrial matrix for ATP synthesis, and export of ATP out to fuel the cell. Cycles between the cytoplasmic-open state (c-state) and the matrix-open state (m-state): operates by the alternating access mechanism with a single substrate-binding site intermittently exposed to either the cytosolic (c-state) or matrix (m-state) side of the inner mitochondrial membrane.</text>
</comment>
<evidence type="ECO:0000313" key="25">
    <source>
        <dbReference type="EMBL" id="CAL5218546.1"/>
    </source>
</evidence>
<evidence type="ECO:0000256" key="15">
    <source>
        <dbReference type="ARBA" id="ARBA00023136"/>
    </source>
</evidence>
<evidence type="ECO:0000256" key="1">
    <source>
        <dbReference type="ARBA" id="ARBA00004448"/>
    </source>
</evidence>
<evidence type="ECO:0000256" key="13">
    <source>
        <dbReference type="ARBA" id="ARBA00022989"/>
    </source>
</evidence>
<evidence type="ECO:0000256" key="8">
    <source>
        <dbReference type="ARBA" id="ARBA00022741"/>
    </source>
</evidence>
<keyword evidence="6 18" id="KW-0812">Transmembrane</keyword>
<dbReference type="PANTHER" id="PTHR45635">
    <property type="entry name" value="ADP,ATP CARRIER PROTEIN 1-RELATED-RELATED"/>
    <property type="match status" value="1"/>
</dbReference>
<dbReference type="PRINTS" id="PR00927">
    <property type="entry name" value="ADPTRNSLCASE"/>
</dbReference>
<gene>
    <name evidence="25" type="primary">g235</name>
    <name evidence="25" type="ORF">VP750_LOCUS205</name>
</gene>
<dbReference type="SUPFAM" id="SSF52540">
    <property type="entry name" value="P-loop containing nucleoside triphosphate hydrolases"/>
    <property type="match status" value="1"/>
</dbReference>
<evidence type="ECO:0000256" key="9">
    <source>
        <dbReference type="ARBA" id="ARBA00022792"/>
    </source>
</evidence>
<dbReference type="Proteomes" id="UP001497392">
    <property type="component" value="Unassembled WGS sequence"/>
</dbReference>
<keyword evidence="7" id="KW-0677">Repeat</keyword>
<dbReference type="InterPro" id="IPR044742">
    <property type="entry name" value="DEAD/DEAH_RhlB"/>
</dbReference>
<evidence type="ECO:0000256" key="19">
    <source>
        <dbReference type="PROSITE-ProRule" id="PRU00552"/>
    </source>
</evidence>
<dbReference type="InterPro" id="IPR014001">
    <property type="entry name" value="Helicase_ATP-bd"/>
</dbReference>
<dbReference type="Gene3D" id="3.40.50.300">
    <property type="entry name" value="P-loop containing nucleotide triphosphate hydrolases"/>
    <property type="match status" value="2"/>
</dbReference>
<dbReference type="InterPro" id="IPR018108">
    <property type="entry name" value="MCP_transmembrane"/>
</dbReference>
<dbReference type="CDD" id="cd18787">
    <property type="entry name" value="SF2_C_DEAD"/>
    <property type="match status" value="1"/>
</dbReference>
<evidence type="ECO:0000256" key="21">
    <source>
        <dbReference type="SAM" id="Phobius"/>
    </source>
</evidence>
<dbReference type="PRINTS" id="PR00926">
    <property type="entry name" value="MITOCARRIER"/>
</dbReference>
<evidence type="ECO:0000256" key="4">
    <source>
        <dbReference type="ARBA" id="ARBA00022448"/>
    </source>
</evidence>
<keyword evidence="12" id="KW-0067">ATP-binding</keyword>
<feature type="transmembrane region" description="Helical" evidence="21">
    <location>
        <begin position="799"/>
        <end position="819"/>
    </location>
</feature>
<evidence type="ECO:0000256" key="3">
    <source>
        <dbReference type="ARBA" id="ARBA00011245"/>
    </source>
</evidence>
<dbReference type="SMART" id="SM00490">
    <property type="entry name" value="HELICc"/>
    <property type="match status" value="1"/>
</dbReference>
<evidence type="ECO:0000256" key="6">
    <source>
        <dbReference type="ARBA" id="ARBA00022692"/>
    </source>
</evidence>
<name>A0ABP1FGV4_9CHLO</name>
<sequence>MIPGIFTRSSLRGWGLHHCHSLQYLVQQPQPLISLRSFSLNTRPTSVLVRAQAIVAAEQRRPPTQNFNHLGLGEELLAFLAEHNLHTPTEIQSAAIEEILQGGDVLLASHTGSGKTLAYLLPVVKLLKDAEQQGEERAKPKRPRAIVLGPTRELTDQILGVAKSMSHFAKFRSACVNGGGTFGQQGQMLAQPLDILIGTPQKLMQHAEKGNLFWGDVQYVVLDEADTMFDKGFGPEVRAVLSPLRSKAQPAKAVLVVATLSKAIRSLLSAEFPDLKHVETSTLHRGVAGARHNFLPSPPAQNKLDVLRQVLGADVAKGRRVMVFCNTLDSCRATEHYLREKDIHTCCYHGDIPLDGRREAIQEFTGDTGMDGQPVLVCTDLAARGLDMPGQVDHVVNFDFPLNPVDYIHRTGRTARAGSSGKITSIVTKRDAVLAGRIEQALAGNLPLDELSAAKSVLPPNMRPKPETLKRRAIEAKAARHSQKGLRGAARRLTGDKKLGAPKGKPTSTFGRSKPSNFGRSKAGSSSAPRREGPFAMSATVPMSGKKPDGEFKAPGSTGGGRSGKGAKAGPASKEGKTSTYSAGTMLSSQMYRDAGLLGLTRFSASNGVSSPAERSSFMIPDTKEGRAPSNPTLKFFADLAAGGVAGGISKTAVAPIERVKLILQTQDSNPRIKSGEIPPYTGIGNCFTRVTAEQGMLSFWRGNLANVIRYFPTQAFNFAFKDTIKNMFPKANPKTDFWKFFAINMASGGLAGAGSLLIVYPLDFARTRLAADLGKTGAREFTGLIDCLSKVVTRGGFFALYQGFGVSVQGIIVYRGAYFGLYDTAKGVLFKDEKTANFFAKWGVAQSVTALAGVVSYPFDTVRRRLMMQSGGKKHYTGTIDAWGKIYREEGGKAFFKGAWSNVLRGAGGALVLVIYDEFKKLIDANL</sequence>
<dbReference type="EMBL" id="CAXHTA020000001">
    <property type="protein sequence ID" value="CAL5218546.1"/>
    <property type="molecule type" value="Genomic_DNA"/>
</dbReference>
<evidence type="ECO:0000256" key="2">
    <source>
        <dbReference type="ARBA" id="ARBA00006375"/>
    </source>
</evidence>
<evidence type="ECO:0000256" key="14">
    <source>
        <dbReference type="ARBA" id="ARBA00023128"/>
    </source>
</evidence>
<dbReference type="Gene3D" id="1.50.40.10">
    <property type="entry name" value="Mitochondrial carrier domain"/>
    <property type="match status" value="1"/>
</dbReference>
<keyword evidence="8" id="KW-0547">Nucleotide-binding</keyword>
<comment type="subcellular location">
    <subcellularLocation>
        <location evidence="1">Mitochondrion inner membrane</location>
        <topology evidence="1">Multi-pass membrane protein</topology>
    </subcellularLocation>
</comment>
<evidence type="ECO:0000259" key="22">
    <source>
        <dbReference type="PROSITE" id="PS51192"/>
    </source>
</evidence>
<comment type="subunit">
    <text evidence="3">Monomer.</text>
</comment>
<feature type="transmembrane region" description="Helical" evidence="21">
    <location>
        <begin position="738"/>
        <end position="761"/>
    </location>
</feature>
<dbReference type="InterPro" id="IPR002113">
    <property type="entry name" value="ADT_euk_type"/>
</dbReference>
<dbReference type="PROSITE" id="PS51194">
    <property type="entry name" value="HELICASE_CTER"/>
    <property type="match status" value="1"/>
</dbReference>
<feature type="short sequence motif" description="Q motif" evidence="19">
    <location>
        <begin position="65"/>
        <end position="93"/>
    </location>
</feature>
<dbReference type="Pfam" id="PF00271">
    <property type="entry name" value="Helicase_C"/>
    <property type="match status" value="1"/>
</dbReference>
<feature type="compositionally biased region" description="Polar residues" evidence="20">
    <location>
        <begin position="506"/>
        <end position="528"/>
    </location>
</feature>
<dbReference type="Pfam" id="PF00153">
    <property type="entry name" value="Mito_carr"/>
    <property type="match status" value="3"/>
</dbReference>
<evidence type="ECO:0000256" key="18">
    <source>
        <dbReference type="PROSITE-ProRule" id="PRU00282"/>
    </source>
</evidence>
<dbReference type="Pfam" id="PF00270">
    <property type="entry name" value="DEAD"/>
    <property type="match status" value="1"/>
</dbReference>
<evidence type="ECO:0000259" key="24">
    <source>
        <dbReference type="PROSITE" id="PS51195"/>
    </source>
</evidence>
<feature type="transmembrane region" description="Helical" evidence="21">
    <location>
        <begin position="839"/>
        <end position="860"/>
    </location>
</feature>
<dbReference type="InterPro" id="IPR014014">
    <property type="entry name" value="RNA_helicase_DEAD_Q_motif"/>
</dbReference>
<feature type="domain" description="Helicase ATP-binding" evidence="22">
    <location>
        <begin position="96"/>
        <end position="278"/>
    </location>
</feature>
<evidence type="ECO:0000256" key="11">
    <source>
        <dbReference type="ARBA" id="ARBA00022806"/>
    </source>
</evidence>
<protein>
    <submittedName>
        <fullName evidence="25">G235 protein</fullName>
    </submittedName>
</protein>
<keyword evidence="15 18" id="KW-0472">Membrane</keyword>
<keyword evidence="10" id="KW-0378">Hydrolase</keyword>
<evidence type="ECO:0000256" key="20">
    <source>
        <dbReference type="SAM" id="MobiDB-lite"/>
    </source>
</evidence>
<dbReference type="InterPro" id="IPR001650">
    <property type="entry name" value="Helicase_C-like"/>
</dbReference>
<feature type="domain" description="Helicase C-terminal" evidence="23">
    <location>
        <begin position="306"/>
        <end position="459"/>
    </location>
</feature>
<accession>A0ABP1FGV4</accession>